<organism evidence="2 3">
    <name type="scientific">Puccinia triticina</name>
    <dbReference type="NCBI Taxonomy" id="208348"/>
    <lineage>
        <taxon>Eukaryota</taxon>
        <taxon>Fungi</taxon>
        <taxon>Dikarya</taxon>
        <taxon>Basidiomycota</taxon>
        <taxon>Pucciniomycotina</taxon>
        <taxon>Pucciniomycetes</taxon>
        <taxon>Pucciniales</taxon>
        <taxon>Pucciniaceae</taxon>
        <taxon>Puccinia</taxon>
    </lineage>
</organism>
<keyword evidence="3" id="KW-1185">Reference proteome</keyword>
<dbReference type="EMBL" id="CP110426">
    <property type="protein sequence ID" value="WAQ85417.1"/>
    <property type="molecule type" value="Genomic_DNA"/>
</dbReference>
<dbReference type="RefSeq" id="XP_053020972.1">
    <property type="nucleotide sequence ID" value="XM_053170167.1"/>
</dbReference>
<evidence type="ECO:0000313" key="3">
    <source>
        <dbReference type="Proteomes" id="UP001164743"/>
    </source>
</evidence>
<feature type="region of interest" description="Disordered" evidence="1">
    <location>
        <begin position="1"/>
        <end position="46"/>
    </location>
</feature>
<evidence type="ECO:0000256" key="1">
    <source>
        <dbReference type="SAM" id="MobiDB-lite"/>
    </source>
</evidence>
<name>A0ABY7CLR0_9BASI</name>
<protein>
    <submittedName>
        <fullName evidence="2">Uncharacterized protein</fullName>
    </submittedName>
</protein>
<proteinExistence type="predicted"/>
<sequence>MPRDKTQRPRGSSLPVRPSGLTPPETLQSDATGDHSTSELAGQRWDLSPIRYCGRDHQNRAIQYPPPRPALPFRPICLGIPRPFDPTQLATIPQTINRLKWQATPKPLDAATTPPPNLSLTAADTQTPIAHPLPNQNSNPYCSPLA</sequence>
<feature type="compositionally biased region" description="Polar residues" evidence="1">
    <location>
        <begin position="118"/>
        <end position="146"/>
    </location>
</feature>
<reference evidence="2" key="1">
    <citation type="submission" date="2022-10" db="EMBL/GenBank/DDBJ databases">
        <title>Puccinia triticina Genome sequencing and assembly.</title>
        <authorList>
            <person name="Li C."/>
        </authorList>
    </citation>
    <scope>NUCLEOTIDE SEQUENCE</scope>
    <source>
        <strain evidence="2">Pt15</strain>
    </source>
</reference>
<accession>A0ABY7CLR0</accession>
<dbReference type="Proteomes" id="UP001164743">
    <property type="component" value="Chromosome 6A"/>
</dbReference>
<gene>
    <name evidence="2" type="ORF">PtA15_6A45</name>
</gene>
<evidence type="ECO:0000313" key="2">
    <source>
        <dbReference type="EMBL" id="WAQ85417.1"/>
    </source>
</evidence>
<dbReference type="GeneID" id="77811051"/>
<feature type="region of interest" description="Disordered" evidence="1">
    <location>
        <begin position="106"/>
        <end position="146"/>
    </location>
</feature>